<name>A0ABQ2RW86_9DEIO</name>
<keyword evidence="1" id="KW-0472">Membrane</keyword>
<organism evidence="2 3">
    <name type="scientific">Deinococcus seoulensis</name>
    <dbReference type="NCBI Taxonomy" id="1837379"/>
    <lineage>
        <taxon>Bacteria</taxon>
        <taxon>Thermotogati</taxon>
        <taxon>Deinococcota</taxon>
        <taxon>Deinococci</taxon>
        <taxon>Deinococcales</taxon>
        <taxon>Deinococcaceae</taxon>
        <taxon>Deinococcus</taxon>
    </lineage>
</organism>
<protein>
    <recommendedName>
        <fullName evidence="4">DUF3592 domain-containing protein</fullName>
    </recommendedName>
</protein>
<gene>
    <name evidence="2" type="ORF">GCM10008959_39090</name>
</gene>
<evidence type="ECO:0000313" key="2">
    <source>
        <dbReference type="EMBL" id="GGR73997.1"/>
    </source>
</evidence>
<feature type="transmembrane region" description="Helical" evidence="1">
    <location>
        <begin position="6"/>
        <end position="34"/>
    </location>
</feature>
<proteinExistence type="predicted"/>
<evidence type="ECO:0000313" key="3">
    <source>
        <dbReference type="Proteomes" id="UP000634308"/>
    </source>
</evidence>
<dbReference type="RefSeq" id="WP_189066667.1">
    <property type="nucleotide sequence ID" value="NZ_BMQM01000046.1"/>
</dbReference>
<reference evidence="3" key="1">
    <citation type="journal article" date="2019" name="Int. J. Syst. Evol. Microbiol.">
        <title>The Global Catalogue of Microorganisms (GCM) 10K type strain sequencing project: providing services to taxonomists for standard genome sequencing and annotation.</title>
        <authorList>
            <consortium name="The Broad Institute Genomics Platform"/>
            <consortium name="The Broad Institute Genome Sequencing Center for Infectious Disease"/>
            <person name="Wu L."/>
            <person name="Ma J."/>
        </authorList>
    </citation>
    <scope>NUCLEOTIDE SEQUENCE [LARGE SCALE GENOMIC DNA]</scope>
    <source>
        <strain evidence="3">JCM 31404</strain>
    </source>
</reference>
<feature type="transmembrane region" description="Helical" evidence="1">
    <location>
        <begin position="172"/>
        <end position="199"/>
    </location>
</feature>
<keyword evidence="1" id="KW-0812">Transmembrane</keyword>
<keyword evidence="1" id="KW-1133">Transmembrane helix</keyword>
<dbReference type="Proteomes" id="UP000634308">
    <property type="component" value="Unassembled WGS sequence"/>
</dbReference>
<evidence type="ECO:0008006" key="4">
    <source>
        <dbReference type="Google" id="ProtNLM"/>
    </source>
</evidence>
<dbReference type="EMBL" id="BMQM01000046">
    <property type="protein sequence ID" value="GGR73997.1"/>
    <property type="molecule type" value="Genomic_DNA"/>
</dbReference>
<evidence type="ECO:0000256" key="1">
    <source>
        <dbReference type="SAM" id="Phobius"/>
    </source>
</evidence>
<accession>A0ABQ2RW86</accession>
<sequence length="208" mass="22301">MPEILGSLIFAAFTLPVGVLLLVVGVNGVFGYLWGGERDDPFRWPLVDAEVIGHAADPDQDTRRVWPDHGTYVGQVNVRVLVRLPGPGEPHGALVQPGDLRAVRVRRPDAPGFYALSDALDGLAEQEAALRWPVGRVLTVRADPLRRTNGRRLGGLLLTQAQLPGSARIKWLLVPAMLVFTLVGLVLTVVGAGLLISAARGAWTAVFG</sequence>
<comment type="caution">
    <text evidence="2">The sequence shown here is derived from an EMBL/GenBank/DDBJ whole genome shotgun (WGS) entry which is preliminary data.</text>
</comment>
<keyword evidence="3" id="KW-1185">Reference proteome</keyword>